<accession>A0A7C4LN06</accession>
<evidence type="ECO:0000259" key="3">
    <source>
        <dbReference type="PROSITE" id="PS50076"/>
    </source>
</evidence>
<gene>
    <name evidence="4" type="ORF">ENS64_07820</name>
</gene>
<feature type="domain" description="J" evidence="3">
    <location>
        <begin position="5"/>
        <end position="70"/>
    </location>
</feature>
<dbReference type="Pfam" id="PF01556">
    <property type="entry name" value="DnaJ_C"/>
    <property type="match status" value="1"/>
</dbReference>
<dbReference type="Gene3D" id="1.10.287.110">
    <property type="entry name" value="DnaJ domain"/>
    <property type="match status" value="1"/>
</dbReference>
<dbReference type="Gene3D" id="2.60.260.20">
    <property type="entry name" value="Urease metallochaperone UreE, N-terminal domain"/>
    <property type="match status" value="2"/>
</dbReference>
<proteinExistence type="predicted"/>
<comment type="caution">
    <text evidence="4">The sequence shown here is derived from an EMBL/GenBank/DDBJ whole genome shotgun (WGS) entry which is preliminary data.</text>
</comment>
<dbReference type="InterPro" id="IPR002939">
    <property type="entry name" value="DnaJ_C"/>
</dbReference>
<dbReference type="CDD" id="cd06257">
    <property type="entry name" value="DnaJ"/>
    <property type="match status" value="1"/>
</dbReference>
<dbReference type="InterPro" id="IPR036869">
    <property type="entry name" value="J_dom_sf"/>
</dbReference>
<dbReference type="GO" id="GO:0042026">
    <property type="term" value="P:protein refolding"/>
    <property type="evidence" value="ECO:0007669"/>
    <property type="project" value="TreeGrafter"/>
</dbReference>
<feature type="region of interest" description="Disordered" evidence="2">
    <location>
        <begin position="115"/>
        <end position="134"/>
    </location>
</feature>
<dbReference type="InterPro" id="IPR018253">
    <property type="entry name" value="DnaJ_domain_CS"/>
</dbReference>
<dbReference type="PANTHER" id="PTHR43096:SF52">
    <property type="entry name" value="DNAJ HOMOLOG 1, MITOCHONDRIAL-RELATED"/>
    <property type="match status" value="1"/>
</dbReference>
<dbReference type="InterPro" id="IPR008971">
    <property type="entry name" value="HSP40/DnaJ_pept-bd"/>
</dbReference>
<dbReference type="CDD" id="cd10747">
    <property type="entry name" value="DnaJ_C"/>
    <property type="match status" value="1"/>
</dbReference>
<dbReference type="SUPFAM" id="SSF49493">
    <property type="entry name" value="HSP40/DnaJ peptide-binding domain"/>
    <property type="match status" value="2"/>
</dbReference>
<evidence type="ECO:0000313" key="4">
    <source>
        <dbReference type="EMBL" id="HGT39157.1"/>
    </source>
</evidence>
<dbReference type="InterPro" id="IPR001623">
    <property type="entry name" value="DnaJ_domain"/>
</dbReference>
<dbReference type="AlphaFoldDB" id="A0A7C4LN06"/>
<dbReference type="GO" id="GO:0005737">
    <property type="term" value="C:cytoplasm"/>
    <property type="evidence" value="ECO:0007669"/>
    <property type="project" value="TreeGrafter"/>
</dbReference>
<dbReference type="GO" id="GO:0051082">
    <property type="term" value="F:unfolded protein binding"/>
    <property type="evidence" value="ECO:0007669"/>
    <property type="project" value="InterPro"/>
</dbReference>
<dbReference type="EMBL" id="DSVQ01000012">
    <property type="protein sequence ID" value="HGT39157.1"/>
    <property type="molecule type" value="Genomic_DNA"/>
</dbReference>
<dbReference type="PROSITE" id="PS00636">
    <property type="entry name" value="DNAJ_1"/>
    <property type="match status" value="1"/>
</dbReference>
<organism evidence="4">
    <name type="scientific">Schlesneria paludicola</name>
    <dbReference type="NCBI Taxonomy" id="360056"/>
    <lineage>
        <taxon>Bacteria</taxon>
        <taxon>Pseudomonadati</taxon>
        <taxon>Planctomycetota</taxon>
        <taxon>Planctomycetia</taxon>
        <taxon>Planctomycetales</taxon>
        <taxon>Planctomycetaceae</taxon>
        <taxon>Schlesneria</taxon>
    </lineage>
</organism>
<evidence type="ECO:0000256" key="2">
    <source>
        <dbReference type="SAM" id="MobiDB-lite"/>
    </source>
</evidence>
<dbReference type="FunFam" id="2.60.260.20:FF:000013">
    <property type="entry name" value="DnaJ subfamily B member 11"/>
    <property type="match status" value="1"/>
</dbReference>
<dbReference type="PROSITE" id="PS50076">
    <property type="entry name" value="DNAJ_2"/>
    <property type="match status" value="1"/>
</dbReference>
<dbReference type="SUPFAM" id="SSF46565">
    <property type="entry name" value="Chaperone J-domain"/>
    <property type="match status" value="1"/>
</dbReference>
<reference evidence="4" key="1">
    <citation type="journal article" date="2020" name="mSystems">
        <title>Genome- and Community-Level Interaction Insights into Carbon Utilization and Element Cycling Functions of Hydrothermarchaeota in Hydrothermal Sediment.</title>
        <authorList>
            <person name="Zhou Z."/>
            <person name="Liu Y."/>
            <person name="Xu W."/>
            <person name="Pan J."/>
            <person name="Luo Z.H."/>
            <person name="Li M."/>
        </authorList>
    </citation>
    <scope>NUCLEOTIDE SEQUENCE [LARGE SCALE GENOMIC DNA]</scope>
    <source>
        <strain evidence="4">SpSt-508</strain>
    </source>
</reference>
<dbReference type="PANTHER" id="PTHR43096">
    <property type="entry name" value="DNAJ HOMOLOG 1, MITOCHONDRIAL-RELATED"/>
    <property type="match status" value="1"/>
</dbReference>
<protein>
    <submittedName>
        <fullName evidence="4">J domain-containing protein</fullName>
    </submittedName>
</protein>
<dbReference type="Pfam" id="PF00226">
    <property type="entry name" value="DnaJ"/>
    <property type="match status" value="1"/>
</dbReference>
<name>A0A7C4LN06_9PLAN</name>
<dbReference type="SMART" id="SM00271">
    <property type="entry name" value="DnaJ"/>
    <property type="match status" value="1"/>
</dbReference>
<dbReference type="PRINTS" id="PR00625">
    <property type="entry name" value="JDOMAIN"/>
</dbReference>
<keyword evidence="1" id="KW-0143">Chaperone</keyword>
<evidence type="ECO:0000256" key="1">
    <source>
        <dbReference type="ARBA" id="ARBA00023186"/>
    </source>
</evidence>
<sequence>MAAPDYYQVLGVSKTATADEIRKAYRKLARENHPDVKKDDPQAAERFKQIQEAYAVLGDPKKREQYDRFGTGPFAGGRPGGGPGGYTYTWTGGPGQTPIDLEELLNGGFGFEDLFGGRRRSGRTGTRTPSPGEDEHAEIRVPFETAARGGSLDVHINRHGKTETLAVKIPAGVADGSVIRLSGQGARSPFGGPPGDLLLTVRVEPHRYFRREGNDLLVDVPITPSEAVLGAKVDVPTLGEGHVMVTVPPGTSTGVKLRLRGKGVVDAQTKQTGDLYAVVKVVVPKHPSPAVMQLYRQLAEHETSPRAGLWS</sequence>